<dbReference type="RefSeq" id="WP_256870701.1">
    <property type="nucleotide sequence ID" value="NZ_JYMX02000072.1"/>
</dbReference>
<sequence>MPYYLQETVNARSGVYTPRSTLVSATGQPGCALVISAVNFPKRQTAPEGAVCPVPHLIKSAAGDAYLLIVWY</sequence>
<protein>
    <submittedName>
        <fullName evidence="1">Uncharacterized protein</fullName>
    </submittedName>
</protein>
<reference evidence="1 2" key="2">
    <citation type="journal article" date="2017" name="Front. Microbiol.">
        <title>Genomics Reveals a Unique Clone of Burkholderia cenocepacia Harboring an Actively Excising Novel Genomic Island.</title>
        <authorList>
            <person name="Patil P.P."/>
            <person name="Mali S."/>
            <person name="Midha S."/>
            <person name="Gautam V."/>
            <person name="Dash L."/>
            <person name="Kumar S."/>
            <person name="Shastri J."/>
            <person name="Singhal L."/>
            <person name="Patil P.B."/>
        </authorList>
    </citation>
    <scope>NUCLEOTIDE SEQUENCE [LARGE SCALE GENOMIC DNA]</scope>
    <source>
        <strain evidence="1 2">BC-19</strain>
    </source>
</reference>
<comment type="caution">
    <text evidence="1">The sequence shown here is derived from an EMBL/GenBank/DDBJ whole genome shotgun (WGS) entry which is preliminary data.</text>
</comment>
<accession>A0ABD4USQ8</accession>
<proteinExistence type="predicted"/>
<dbReference type="EMBL" id="JYMX02000072">
    <property type="protein sequence ID" value="MCW3717430.1"/>
    <property type="molecule type" value="Genomic_DNA"/>
</dbReference>
<name>A0ABD4USQ8_9BURK</name>
<evidence type="ECO:0000313" key="1">
    <source>
        <dbReference type="EMBL" id="MCW3717430.1"/>
    </source>
</evidence>
<evidence type="ECO:0000313" key="2">
    <source>
        <dbReference type="Proteomes" id="UP000191686"/>
    </source>
</evidence>
<organism evidence="1 2">
    <name type="scientific">Burkholderia cenocepacia</name>
    <dbReference type="NCBI Taxonomy" id="95486"/>
    <lineage>
        <taxon>Bacteria</taxon>
        <taxon>Pseudomonadati</taxon>
        <taxon>Pseudomonadota</taxon>
        <taxon>Betaproteobacteria</taxon>
        <taxon>Burkholderiales</taxon>
        <taxon>Burkholderiaceae</taxon>
        <taxon>Burkholderia</taxon>
        <taxon>Burkholderia cepacia complex</taxon>
    </lineage>
</organism>
<dbReference type="AlphaFoldDB" id="A0ABD4USQ8"/>
<reference evidence="1 2" key="1">
    <citation type="journal article" date="2017" name="Front. Microbiol.">
        <title>Genomics reveals a unique clone of Burkholderia cenocepacia harbouring an actively excising novel genomic island.</title>
        <authorList>
            <person name="Patil P."/>
            <person name="Mali S."/>
            <person name="Midha S."/>
            <person name="Gautam V."/>
            <person name="Dash L."/>
            <person name="Kumar S."/>
            <person name="Shastri J."/>
            <person name="Singhal L."/>
            <person name="Patil P.B."/>
        </authorList>
    </citation>
    <scope>NUCLEOTIDE SEQUENCE [LARGE SCALE GENOMIC DNA]</scope>
    <source>
        <strain evidence="1 2">BC-19</strain>
    </source>
</reference>
<dbReference type="Proteomes" id="UP000191686">
    <property type="component" value="Unassembled WGS sequence"/>
</dbReference>
<gene>
    <name evidence="1" type="ORF">UE95_039775</name>
</gene>